<evidence type="ECO:0000313" key="15">
    <source>
        <dbReference type="Proteomes" id="UP000325372"/>
    </source>
</evidence>
<dbReference type="EMBL" id="VYXP01000002">
    <property type="protein sequence ID" value="KAA9133197.1"/>
    <property type="molecule type" value="Genomic_DNA"/>
</dbReference>
<evidence type="ECO:0000259" key="12">
    <source>
        <dbReference type="Pfam" id="PF00082"/>
    </source>
</evidence>
<evidence type="ECO:0000256" key="8">
    <source>
        <dbReference type="PIRSR" id="PIRSR615500-1"/>
    </source>
</evidence>
<dbReference type="Pfam" id="PF00082">
    <property type="entry name" value="Peptidase_S8"/>
    <property type="match status" value="2"/>
</dbReference>
<keyword evidence="6 9" id="KW-0378">Hydrolase</keyword>
<protein>
    <submittedName>
        <fullName evidence="14">S8 family serine peptidase</fullName>
    </submittedName>
</protein>
<comment type="caution">
    <text evidence="14">The sequence shown here is derived from an EMBL/GenBank/DDBJ whole genome shotgun (WGS) entry which is preliminary data.</text>
</comment>
<keyword evidence="15" id="KW-1185">Reference proteome</keyword>
<evidence type="ECO:0000256" key="3">
    <source>
        <dbReference type="ARBA" id="ARBA00022670"/>
    </source>
</evidence>
<dbReference type="InterPro" id="IPR023827">
    <property type="entry name" value="Peptidase_S8_Asp-AS"/>
</dbReference>
<feature type="active site" description="Charge relay system" evidence="8 9">
    <location>
        <position position="131"/>
    </location>
</feature>
<evidence type="ECO:0000256" key="4">
    <source>
        <dbReference type="ARBA" id="ARBA00022723"/>
    </source>
</evidence>
<dbReference type="InterPro" id="IPR000209">
    <property type="entry name" value="Peptidase_S8/S53_dom"/>
</dbReference>
<evidence type="ECO:0000256" key="10">
    <source>
        <dbReference type="RuleBase" id="RU003355"/>
    </source>
</evidence>
<dbReference type="GO" id="GO:0046872">
    <property type="term" value="F:metal ion binding"/>
    <property type="evidence" value="ECO:0007669"/>
    <property type="project" value="UniProtKB-KW"/>
</dbReference>
<keyword evidence="4" id="KW-0479">Metal-binding</keyword>
<proteinExistence type="inferred from homology"/>
<keyword evidence="2" id="KW-0964">Secreted</keyword>
<sequence>MKQRKLVMALATAIATAGLVPATVAAAGNGQDVDRVMVKFKKGAKARVKDKVGKAKGHIHKELDRNDIISASLSVDEIEALKQDADVVAVEIDAPRYLMSDTVPWGITRVQAAEAIAAGADGSGIKVCVIDSGIYAGHEDFAGVTITGEANEGQAWNTDACTHGTHVAGTIAAAANDTGVVGVSPDGNVSLHIVKTFSGEQCDWTYASDLIAAAEKCQEAGADIINMSLGGDYASTFERDAFDKLYAEGVLSIAAAGNDWNTSYNYPASYDSVVSVAAIDENNAHAQFSQHNDQVELAAPGVAVLSTISTRYSLLEVAGDRIESQPFRGTMEGQASGELVDGGICDAINGDWAGKVVLCQRSPGTFTQFWTMHNNVAASGGAAVIIYNNVSGYINGWFGVGNTSTIPALSLSLETGLDLVAGHLGENTVVSSAYELDVSEYGYKDGTSMASPHVAGVAALVWSAAPEKTNRDVRQALGATAIDIDDAGYDIRTGWGLVQAADAAAELANGTPGPVAGSAPSFLIASSEWTKSHKLRTEFFWTAGEANVDVILNDKVVLGGIANTGAAVHEDTPVGDGTWIYKVCNTGTNVCSRATTVNFDGRDVPPNNNGKFSTDAGRAMVLAGGESDEVQPKTASAPKGDTYVSWLEAGGKFDVYLQRIDRKGRGQWGDGIMVADRNLGYTTDYGLSADTEGNALVAYRINDENGIAQLYVQKISPSGDKLWGDEGRLLTDWPVHTLSPSIVGTTDGGAVLAWGDNNSKVWMQKLDADGNMMWAENLQMNGRGAYADYYSMGKADLQASSDGSAIISMVSQLGRAVSQYWAQKVDADGNLVWGADHVDVLADSYEGMPRGGWPVFVADDQGGALFCWHSTFGAGGTNVRAQRLGADGALAFGTNGVLVSTDDSHFRDEASCSYDAETGTSYVGWAERNSGNSAFGIRAQALDATGNRLWGDTGREIIPNGPGGKGALRALPADNGVIFAWGLNERPAPMYLQATRLDADGGFNWSEEIISFKTAPSWMSAPTSHVDDDGRAYFFWSEYITYDNDDLMMQSFNENGRLGK</sequence>
<dbReference type="GO" id="GO:0004252">
    <property type="term" value="F:serine-type endopeptidase activity"/>
    <property type="evidence" value="ECO:0007669"/>
    <property type="project" value="UniProtKB-UniRule"/>
</dbReference>
<evidence type="ECO:0000313" key="14">
    <source>
        <dbReference type="EMBL" id="KAA9133197.1"/>
    </source>
</evidence>
<feature type="domain" description="Peptidase S8/S53" evidence="12">
    <location>
        <begin position="426"/>
        <end position="496"/>
    </location>
</feature>
<evidence type="ECO:0000256" key="11">
    <source>
        <dbReference type="SAM" id="SignalP"/>
    </source>
</evidence>
<dbReference type="InterPro" id="IPR023828">
    <property type="entry name" value="Peptidase_S8_Ser-AS"/>
</dbReference>
<dbReference type="CDD" id="cd07477">
    <property type="entry name" value="Peptidases_S8_Subtilisin_subset"/>
    <property type="match status" value="1"/>
</dbReference>
<dbReference type="GO" id="GO:0006508">
    <property type="term" value="P:proteolysis"/>
    <property type="evidence" value="ECO:0007669"/>
    <property type="project" value="UniProtKB-KW"/>
</dbReference>
<dbReference type="Pfam" id="PF02225">
    <property type="entry name" value="PA"/>
    <property type="match status" value="1"/>
</dbReference>
<dbReference type="Proteomes" id="UP000325372">
    <property type="component" value="Unassembled WGS sequence"/>
</dbReference>
<dbReference type="Gene3D" id="3.30.70.80">
    <property type="entry name" value="Peptidase S8 propeptide/proteinase inhibitor I9"/>
    <property type="match status" value="1"/>
</dbReference>
<dbReference type="GO" id="GO:0005615">
    <property type="term" value="C:extracellular space"/>
    <property type="evidence" value="ECO:0007669"/>
    <property type="project" value="TreeGrafter"/>
</dbReference>
<dbReference type="InterPro" id="IPR022398">
    <property type="entry name" value="Peptidase_S8_His-AS"/>
</dbReference>
<keyword evidence="2" id="KW-0134">Cell wall</keyword>
<dbReference type="PROSITE" id="PS00136">
    <property type="entry name" value="SUBTILASE_ASP"/>
    <property type="match status" value="1"/>
</dbReference>
<reference evidence="14 15" key="1">
    <citation type="submission" date="2019-09" db="EMBL/GenBank/DDBJ databases">
        <title>Wenzhouxiangella sp. Genome sequencing and assembly.</title>
        <authorList>
            <person name="Zhang R."/>
        </authorList>
    </citation>
    <scope>NUCLEOTIDE SEQUENCE [LARGE SCALE GENOMIC DNA]</scope>
    <source>
        <strain evidence="14 15">W260</strain>
    </source>
</reference>
<dbReference type="InterPro" id="IPR037045">
    <property type="entry name" value="S8pro/Inhibitor_I9_sf"/>
</dbReference>
<dbReference type="SUPFAM" id="SSF52743">
    <property type="entry name" value="Subtilisin-like"/>
    <property type="match status" value="1"/>
</dbReference>
<dbReference type="InterPro" id="IPR050131">
    <property type="entry name" value="Peptidase_S8_subtilisin-like"/>
</dbReference>
<feature type="chain" id="PRO_5024353237" evidence="11">
    <location>
        <begin position="27"/>
        <end position="1060"/>
    </location>
</feature>
<dbReference type="PANTHER" id="PTHR43806">
    <property type="entry name" value="PEPTIDASE S8"/>
    <property type="match status" value="1"/>
</dbReference>
<dbReference type="PANTHER" id="PTHR43806:SF11">
    <property type="entry name" value="CEREVISIN-RELATED"/>
    <property type="match status" value="1"/>
</dbReference>
<dbReference type="PRINTS" id="PR00723">
    <property type="entry name" value="SUBTILISIN"/>
</dbReference>
<dbReference type="RefSeq" id="WP_150862757.1">
    <property type="nucleotide sequence ID" value="NZ_VYXP01000002.1"/>
</dbReference>
<dbReference type="AlphaFoldDB" id="A0A5N0TGE3"/>
<dbReference type="InterPro" id="IPR036852">
    <property type="entry name" value="Peptidase_S8/S53_dom_sf"/>
</dbReference>
<evidence type="ECO:0000256" key="1">
    <source>
        <dbReference type="ARBA" id="ARBA00011073"/>
    </source>
</evidence>
<keyword evidence="5 11" id="KW-0732">Signal</keyword>
<feature type="active site" description="Charge relay system" evidence="8 9">
    <location>
        <position position="163"/>
    </location>
</feature>
<feature type="domain" description="PA" evidence="13">
    <location>
        <begin position="336"/>
        <end position="419"/>
    </location>
</feature>
<gene>
    <name evidence="14" type="ORF">F3N42_02235</name>
</gene>
<accession>A0A5N0TGE3</accession>
<dbReference type="Gene3D" id="3.40.50.200">
    <property type="entry name" value="Peptidase S8/S53 domain"/>
    <property type="match status" value="2"/>
</dbReference>
<evidence type="ECO:0000256" key="6">
    <source>
        <dbReference type="ARBA" id="ARBA00022801"/>
    </source>
</evidence>
<dbReference type="PROSITE" id="PS00138">
    <property type="entry name" value="SUBTILASE_SER"/>
    <property type="match status" value="1"/>
</dbReference>
<dbReference type="InterPro" id="IPR003137">
    <property type="entry name" value="PA_domain"/>
</dbReference>
<dbReference type="InterPro" id="IPR015500">
    <property type="entry name" value="Peptidase_S8_subtilisin-rel"/>
</dbReference>
<evidence type="ECO:0000256" key="5">
    <source>
        <dbReference type="ARBA" id="ARBA00022729"/>
    </source>
</evidence>
<evidence type="ECO:0000256" key="7">
    <source>
        <dbReference type="ARBA" id="ARBA00022825"/>
    </source>
</evidence>
<evidence type="ECO:0000256" key="9">
    <source>
        <dbReference type="PROSITE-ProRule" id="PRU01240"/>
    </source>
</evidence>
<evidence type="ECO:0000256" key="2">
    <source>
        <dbReference type="ARBA" id="ARBA00022512"/>
    </source>
</evidence>
<dbReference type="PROSITE" id="PS00137">
    <property type="entry name" value="SUBTILASE_HIS"/>
    <property type="match status" value="1"/>
</dbReference>
<evidence type="ECO:0000259" key="13">
    <source>
        <dbReference type="Pfam" id="PF02225"/>
    </source>
</evidence>
<feature type="domain" description="Peptidase S8/S53" evidence="12">
    <location>
        <begin position="122"/>
        <end position="313"/>
    </location>
</feature>
<feature type="active site" description="Charge relay system" evidence="8 9">
    <location>
        <position position="448"/>
    </location>
</feature>
<dbReference type="InterPro" id="IPR034202">
    <property type="entry name" value="Subtilisin_Carlsberg-like"/>
</dbReference>
<name>A0A5N0TGE3_9GAMM</name>
<keyword evidence="3 9" id="KW-0645">Protease</keyword>
<comment type="similarity">
    <text evidence="1 9 10">Belongs to the peptidase S8 family.</text>
</comment>
<organism evidence="14 15">
    <name type="scientific">Marinihelvus fidelis</name>
    <dbReference type="NCBI Taxonomy" id="2613842"/>
    <lineage>
        <taxon>Bacteria</taxon>
        <taxon>Pseudomonadati</taxon>
        <taxon>Pseudomonadota</taxon>
        <taxon>Gammaproteobacteria</taxon>
        <taxon>Chromatiales</taxon>
        <taxon>Wenzhouxiangellaceae</taxon>
        <taxon>Marinihelvus</taxon>
    </lineage>
</organism>
<keyword evidence="7 9" id="KW-0720">Serine protease</keyword>
<dbReference type="PROSITE" id="PS51892">
    <property type="entry name" value="SUBTILASE"/>
    <property type="match status" value="1"/>
</dbReference>
<feature type="signal peptide" evidence="11">
    <location>
        <begin position="1"/>
        <end position="26"/>
    </location>
</feature>